<reference evidence="7" key="2">
    <citation type="submission" date="2015-01" db="EMBL/GenBank/DDBJ databases">
        <title>Evolutionary Origins and Diversification of the Mycorrhizal Mutualists.</title>
        <authorList>
            <consortium name="DOE Joint Genome Institute"/>
            <consortium name="Mycorrhizal Genomics Consortium"/>
            <person name="Kohler A."/>
            <person name="Kuo A."/>
            <person name="Nagy L.G."/>
            <person name="Floudas D."/>
            <person name="Copeland A."/>
            <person name="Barry K.W."/>
            <person name="Cichocki N."/>
            <person name="Veneault-Fourrey C."/>
            <person name="LaButti K."/>
            <person name="Lindquist E.A."/>
            <person name="Lipzen A."/>
            <person name="Lundell T."/>
            <person name="Morin E."/>
            <person name="Murat C."/>
            <person name="Riley R."/>
            <person name="Ohm R."/>
            <person name="Sun H."/>
            <person name="Tunlid A."/>
            <person name="Henrissat B."/>
            <person name="Grigoriev I.V."/>
            <person name="Hibbett D.S."/>
            <person name="Martin F."/>
        </authorList>
    </citation>
    <scope>NUCLEOTIDE SEQUENCE [LARGE SCALE GENOMIC DNA]</scope>
    <source>
        <strain evidence="7">F 1598</strain>
    </source>
</reference>
<evidence type="ECO:0000256" key="2">
    <source>
        <dbReference type="ARBA" id="ARBA00022723"/>
    </source>
</evidence>
<proteinExistence type="predicted"/>
<dbReference type="STRING" id="765440.A0A0C3AWY3"/>
<dbReference type="PANTHER" id="PTHR42813">
    <property type="entry name" value="ZINC-TYPE ALCOHOL DEHYDROGENASE-LIKE"/>
    <property type="match status" value="1"/>
</dbReference>
<dbReference type="PANTHER" id="PTHR42813:SF2">
    <property type="entry name" value="DEHYDROGENASE, ZINC-CONTAINING, PUTATIVE (AFU_ORTHOLOGUE AFUA_2G02810)-RELATED"/>
    <property type="match status" value="1"/>
</dbReference>
<dbReference type="InterPro" id="IPR013154">
    <property type="entry name" value="ADH-like_N"/>
</dbReference>
<dbReference type="InterPro" id="IPR011032">
    <property type="entry name" value="GroES-like_sf"/>
</dbReference>
<dbReference type="AlphaFoldDB" id="A0A0C3AWY3"/>
<evidence type="ECO:0000313" key="7">
    <source>
        <dbReference type="Proteomes" id="UP000054166"/>
    </source>
</evidence>
<evidence type="ECO:0000256" key="1">
    <source>
        <dbReference type="ARBA" id="ARBA00001947"/>
    </source>
</evidence>
<sequence length="433" mass="46562">MADLSGVQQAVLWYPPSYDIRVESIPIPKIQDPDDAIIKITLAGLCGSDLHIYRGHDAVKESMVCGHEFIGEVLALGANFKSQGQTNRPALYSSLKVGDKVVSPFTVSCGECHFCRIGFTCRCPSGRLFGSPSTPGGQAQYVRVPKAGGTLYSLSGAGDFWSRSSQTNVNARPELADSSLLLMCDILPTGVFAAFQALNHPKMLPMSTGLPFPASSFRADGLNGSEKLGSEDTILTIAVIGLGPVGLCACISLLDMLATCQMTFRVVAVDLVEARREKMKAVYAVIDPSGKGTGEFIVASADESREIVQKWTDGMGCNCVLEVVGHNSALTLAYDLVRPFGTITSVGVHGASQMPFTGRQLYAKNISFDFGRCPVRAMFPMALELLVKRQDVFGDVGKETSLVDKIVGFNEAAKSYEEFDKGKVGKVLFDPWK</sequence>
<feature type="domain" description="Alcohol dehydrogenase-like C-terminal" evidence="4">
    <location>
        <begin position="244"/>
        <end position="386"/>
    </location>
</feature>
<dbReference type="SUPFAM" id="SSF51735">
    <property type="entry name" value="NAD(P)-binding Rossmann-fold domains"/>
    <property type="match status" value="1"/>
</dbReference>
<evidence type="ECO:0000256" key="3">
    <source>
        <dbReference type="ARBA" id="ARBA00022833"/>
    </source>
</evidence>
<keyword evidence="3" id="KW-0862">Zinc</keyword>
<dbReference type="OrthoDB" id="3941538at2759"/>
<dbReference type="Proteomes" id="UP000054166">
    <property type="component" value="Unassembled WGS sequence"/>
</dbReference>
<dbReference type="SUPFAM" id="SSF50129">
    <property type="entry name" value="GroES-like"/>
    <property type="match status" value="1"/>
</dbReference>
<dbReference type="HOGENOM" id="CLU_026673_11_3_1"/>
<accession>A0A0C3AWY3</accession>
<comment type="cofactor">
    <cofactor evidence="1">
        <name>Zn(2+)</name>
        <dbReference type="ChEBI" id="CHEBI:29105"/>
    </cofactor>
</comment>
<dbReference type="InParanoid" id="A0A0C3AWY3"/>
<organism evidence="6 7">
    <name type="scientific">Piloderma croceum (strain F 1598)</name>
    <dbReference type="NCBI Taxonomy" id="765440"/>
    <lineage>
        <taxon>Eukaryota</taxon>
        <taxon>Fungi</taxon>
        <taxon>Dikarya</taxon>
        <taxon>Basidiomycota</taxon>
        <taxon>Agaricomycotina</taxon>
        <taxon>Agaricomycetes</taxon>
        <taxon>Agaricomycetidae</taxon>
        <taxon>Atheliales</taxon>
        <taxon>Atheliaceae</taxon>
        <taxon>Piloderma</taxon>
    </lineage>
</organism>
<keyword evidence="7" id="KW-1185">Reference proteome</keyword>
<dbReference type="EMBL" id="KN833016">
    <property type="protein sequence ID" value="KIM78518.1"/>
    <property type="molecule type" value="Genomic_DNA"/>
</dbReference>
<evidence type="ECO:0000259" key="5">
    <source>
        <dbReference type="Pfam" id="PF08240"/>
    </source>
</evidence>
<gene>
    <name evidence="6" type="ORF">PILCRDRAFT_98402</name>
</gene>
<evidence type="ECO:0000259" key="4">
    <source>
        <dbReference type="Pfam" id="PF00107"/>
    </source>
</evidence>
<dbReference type="InterPro" id="IPR036291">
    <property type="entry name" value="NAD(P)-bd_dom_sf"/>
</dbReference>
<dbReference type="Pfam" id="PF00107">
    <property type="entry name" value="ADH_zinc_N"/>
    <property type="match status" value="1"/>
</dbReference>
<dbReference type="Gene3D" id="3.90.180.10">
    <property type="entry name" value="Medium-chain alcohol dehydrogenases, catalytic domain"/>
    <property type="match status" value="1"/>
</dbReference>
<dbReference type="Pfam" id="PF08240">
    <property type="entry name" value="ADH_N"/>
    <property type="match status" value="1"/>
</dbReference>
<evidence type="ECO:0000313" key="6">
    <source>
        <dbReference type="EMBL" id="KIM78518.1"/>
    </source>
</evidence>
<protein>
    <submittedName>
        <fullName evidence="6">Uncharacterized protein</fullName>
    </submittedName>
</protein>
<reference evidence="6 7" key="1">
    <citation type="submission" date="2014-04" db="EMBL/GenBank/DDBJ databases">
        <authorList>
            <consortium name="DOE Joint Genome Institute"/>
            <person name="Kuo A."/>
            <person name="Tarkka M."/>
            <person name="Buscot F."/>
            <person name="Kohler A."/>
            <person name="Nagy L.G."/>
            <person name="Floudas D."/>
            <person name="Copeland A."/>
            <person name="Barry K.W."/>
            <person name="Cichocki N."/>
            <person name="Veneault-Fourrey C."/>
            <person name="LaButti K."/>
            <person name="Lindquist E.A."/>
            <person name="Lipzen A."/>
            <person name="Lundell T."/>
            <person name="Morin E."/>
            <person name="Murat C."/>
            <person name="Sun H."/>
            <person name="Tunlid A."/>
            <person name="Henrissat B."/>
            <person name="Grigoriev I.V."/>
            <person name="Hibbett D.S."/>
            <person name="Martin F."/>
            <person name="Nordberg H.P."/>
            <person name="Cantor M.N."/>
            <person name="Hua S.X."/>
        </authorList>
    </citation>
    <scope>NUCLEOTIDE SEQUENCE [LARGE SCALE GENOMIC DNA]</scope>
    <source>
        <strain evidence="6 7">F 1598</strain>
    </source>
</reference>
<keyword evidence="2" id="KW-0479">Metal-binding</keyword>
<feature type="domain" description="Alcohol dehydrogenase-like N-terminal" evidence="5">
    <location>
        <begin position="33"/>
        <end position="147"/>
    </location>
</feature>
<dbReference type="GO" id="GO:0046872">
    <property type="term" value="F:metal ion binding"/>
    <property type="evidence" value="ECO:0007669"/>
    <property type="project" value="UniProtKB-KW"/>
</dbReference>
<name>A0A0C3AWY3_PILCF</name>
<dbReference type="InterPro" id="IPR013149">
    <property type="entry name" value="ADH-like_C"/>
</dbReference>
<dbReference type="Gene3D" id="3.40.50.720">
    <property type="entry name" value="NAD(P)-binding Rossmann-like Domain"/>
    <property type="match status" value="1"/>
</dbReference>